<dbReference type="SUPFAM" id="SSF89919">
    <property type="entry name" value="Ribosome-binding factor A, RbfA"/>
    <property type="match status" value="1"/>
</dbReference>
<dbReference type="Pfam" id="PF02033">
    <property type="entry name" value="RBFA"/>
    <property type="match status" value="1"/>
</dbReference>
<dbReference type="InterPro" id="IPR000238">
    <property type="entry name" value="RbfA"/>
</dbReference>
<comment type="subunit">
    <text evidence="2">Monomer. Binds 30S ribosomal subunits, but not 50S ribosomal subunits or 70S ribosomes.</text>
</comment>
<dbReference type="Gene3D" id="3.30.300.20">
    <property type="match status" value="1"/>
</dbReference>
<dbReference type="GO" id="GO:0005829">
    <property type="term" value="C:cytosol"/>
    <property type="evidence" value="ECO:0007669"/>
    <property type="project" value="TreeGrafter"/>
</dbReference>
<evidence type="ECO:0000256" key="1">
    <source>
        <dbReference type="ARBA" id="ARBA00022517"/>
    </source>
</evidence>
<comment type="similarity">
    <text evidence="2">Belongs to the RbfA family.</text>
</comment>
<dbReference type="InterPro" id="IPR023799">
    <property type="entry name" value="RbfA_dom_sf"/>
</dbReference>
<dbReference type="PANTHER" id="PTHR33515:SF1">
    <property type="entry name" value="RIBOSOME-BINDING FACTOR A, CHLOROPLASTIC-RELATED"/>
    <property type="match status" value="1"/>
</dbReference>
<dbReference type="GO" id="GO:0030490">
    <property type="term" value="P:maturation of SSU-rRNA"/>
    <property type="evidence" value="ECO:0007669"/>
    <property type="project" value="UniProtKB-UniRule"/>
</dbReference>
<dbReference type="PANTHER" id="PTHR33515">
    <property type="entry name" value="RIBOSOME-BINDING FACTOR A, CHLOROPLASTIC-RELATED"/>
    <property type="match status" value="1"/>
</dbReference>
<evidence type="ECO:0000313" key="4">
    <source>
        <dbReference type="Proteomes" id="UP000178684"/>
    </source>
</evidence>
<keyword evidence="1 2" id="KW-0690">Ribosome biogenesis</keyword>
<reference evidence="3 4" key="1">
    <citation type="journal article" date="2016" name="Nat. Commun.">
        <title>Thousands of microbial genomes shed light on interconnected biogeochemical processes in an aquifer system.</title>
        <authorList>
            <person name="Anantharaman K."/>
            <person name="Brown C.T."/>
            <person name="Hug L.A."/>
            <person name="Sharon I."/>
            <person name="Castelle C.J."/>
            <person name="Probst A.J."/>
            <person name="Thomas B.C."/>
            <person name="Singh A."/>
            <person name="Wilkins M.J."/>
            <person name="Karaoz U."/>
            <person name="Brodie E.L."/>
            <person name="Williams K.H."/>
            <person name="Hubbard S.S."/>
            <person name="Banfield J.F."/>
        </authorList>
    </citation>
    <scope>NUCLEOTIDE SEQUENCE [LARGE SCALE GENOMIC DNA]</scope>
</reference>
<dbReference type="NCBIfam" id="TIGR00082">
    <property type="entry name" value="rbfA"/>
    <property type="match status" value="1"/>
</dbReference>
<dbReference type="Proteomes" id="UP000178684">
    <property type="component" value="Unassembled WGS sequence"/>
</dbReference>
<dbReference type="GO" id="GO:0043024">
    <property type="term" value="F:ribosomal small subunit binding"/>
    <property type="evidence" value="ECO:0007669"/>
    <property type="project" value="TreeGrafter"/>
</dbReference>
<accession>A0A1F5X577</accession>
<gene>
    <name evidence="2" type="primary">rbfA</name>
    <name evidence="3" type="ORF">A3B18_02350</name>
</gene>
<evidence type="ECO:0000313" key="3">
    <source>
        <dbReference type="EMBL" id="OGF83016.1"/>
    </source>
</evidence>
<comment type="function">
    <text evidence="2">One of several proteins that assist in the late maturation steps of the functional core of the 30S ribosomal subunit. Associates with free 30S ribosomal subunits (but not with 30S subunits that are part of 70S ribosomes or polysomes). Required for efficient processing of 16S rRNA. May interact with the 5'-terminal helix region of 16S rRNA.</text>
</comment>
<dbReference type="EMBL" id="MFIE01000007">
    <property type="protein sequence ID" value="OGF83016.1"/>
    <property type="molecule type" value="Genomic_DNA"/>
</dbReference>
<comment type="subcellular location">
    <subcellularLocation>
        <location evidence="2">Cytoplasm</location>
    </subcellularLocation>
</comment>
<dbReference type="HAMAP" id="MF_00003">
    <property type="entry name" value="RbfA"/>
    <property type="match status" value="1"/>
</dbReference>
<keyword evidence="2" id="KW-0963">Cytoplasm</keyword>
<comment type="caution">
    <text evidence="3">The sequence shown here is derived from an EMBL/GenBank/DDBJ whole genome shotgun (WGS) entry which is preliminary data.</text>
</comment>
<dbReference type="InterPro" id="IPR015946">
    <property type="entry name" value="KH_dom-like_a/b"/>
</dbReference>
<protein>
    <recommendedName>
        <fullName evidence="2">Ribosome-binding factor A</fullName>
    </recommendedName>
</protein>
<organism evidence="3 4">
    <name type="scientific">Candidatus Giovannonibacteria bacterium RIFCSPLOWO2_01_FULL_46_13</name>
    <dbReference type="NCBI Taxonomy" id="1798352"/>
    <lineage>
        <taxon>Bacteria</taxon>
        <taxon>Candidatus Giovannoniibacteriota</taxon>
    </lineage>
</organism>
<proteinExistence type="inferred from homology"/>
<evidence type="ECO:0000256" key="2">
    <source>
        <dbReference type="HAMAP-Rule" id="MF_00003"/>
    </source>
</evidence>
<dbReference type="AlphaFoldDB" id="A0A1F5X577"/>
<sequence>MSTRRSEKLSELYKRATTSFLQENIKLEDAIFSVTGVELSDKLNRLKIYFSVWPDQKELDVIKSLEGLKGLLRKDLGDNIKTKFVPEISFVLDDSEKKRLRIEELLKKEE</sequence>
<name>A0A1F5X577_9BACT</name>